<dbReference type="AlphaFoldDB" id="A0A565ANU3"/>
<dbReference type="InterPro" id="IPR023213">
    <property type="entry name" value="CAT-like_dom_sf"/>
</dbReference>
<protein>
    <recommendedName>
        <fullName evidence="5">BAHD acyltransferase</fullName>
    </recommendedName>
</protein>
<evidence type="ECO:0000313" key="4">
    <source>
        <dbReference type="Proteomes" id="UP000489600"/>
    </source>
</evidence>
<reference evidence="3" key="1">
    <citation type="submission" date="2019-07" db="EMBL/GenBank/DDBJ databases">
        <authorList>
            <person name="Dittberner H."/>
        </authorList>
    </citation>
    <scope>NUCLEOTIDE SEQUENCE [LARGE SCALE GENOMIC DNA]</scope>
</reference>
<accession>A0A565ANU3</accession>
<dbReference type="Pfam" id="PF02458">
    <property type="entry name" value="Transferase"/>
    <property type="match status" value="1"/>
</dbReference>
<gene>
    <name evidence="3" type="ORF">ANE_LOCUS1127</name>
</gene>
<proteinExistence type="predicted"/>
<keyword evidence="2" id="KW-0012">Acyltransferase</keyword>
<dbReference type="OrthoDB" id="1862401at2759"/>
<name>A0A565ANU3_9BRAS</name>
<evidence type="ECO:0008006" key="5">
    <source>
        <dbReference type="Google" id="ProtNLM"/>
    </source>
</evidence>
<evidence type="ECO:0000256" key="2">
    <source>
        <dbReference type="ARBA" id="ARBA00023315"/>
    </source>
</evidence>
<keyword evidence="4" id="KW-1185">Reference proteome</keyword>
<dbReference type="Gene3D" id="3.30.559.10">
    <property type="entry name" value="Chloramphenicol acetyltransferase-like domain"/>
    <property type="match status" value="2"/>
</dbReference>
<dbReference type="FunFam" id="3.30.559.10:FF:000035">
    <property type="entry name" value="Phenolic glucoside malonyltransferase 1"/>
    <property type="match status" value="1"/>
</dbReference>
<evidence type="ECO:0000313" key="3">
    <source>
        <dbReference type="EMBL" id="VVA90682.1"/>
    </source>
</evidence>
<dbReference type="PANTHER" id="PTHR31625">
    <property type="match status" value="1"/>
</dbReference>
<dbReference type="InterPro" id="IPR051504">
    <property type="entry name" value="Plant_metabolite_acyltrans"/>
</dbReference>
<sequence length="445" mass="49980">MVLEVIKISRVSPATDLVEPLVVPLSFFDLRYIKRSPTERATFYKTTESSLVILPKLERSLSLVLAHFLPLSGHLKWDPQDPKPRIVVFPQQDAVSLTVAETDADFSRLSDKGLRPEAELRGLVPELPSSSDSACLFSLQITLFPSQGFCIGSTAHHVAMDGKTASKFHKSWAHVCKRGTIPQDFILPTLLDRSVINVPTTLEQRIFQLLPYLSHDNNARSLKLPPAKETGDDLVRITLELTQEKVEKLRERAKNDSARSDLLHLSTFVVTYAYVWTCMVRARGGYEDRPVRFRYTADFRDRLDPPVPVTYFGNCTLSIDLHGYEAKTFMGEDGFVNGVEILSDSVKGFGSRGVESVWEVYEEGTKKMKLGTQMLLVSGSNQFGVYGSDFGWGRPVNTELMSIYQNGEFSLSQRRDETSGVEIGICLKKREMDVFLSLFTNGFDS</sequence>
<comment type="caution">
    <text evidence="3">The sequence shown here is derived from an EMBL/GenBank/DDBJ whole genome shotgun (WGS) entry which is preliminary data.</text>
</comment>
<organism evidence="3 4">
    <name type="scientific">Arabis nemorensis</name>
    <dbReference type="NCBI Taxonomy" id="586526"/>
    <lineage>
        <taxon>Eukaryota</taxon>
        <taxon>Viridiplantae</taxon>
        <taxon>Streptophyta</taxon>
        <taxon>Embryophyta</taxon>
        <taxon>Tracheophyta</taxon>
        <taxon>Spermatophyta</taxon>
        <taxon>Magnoliopsida</taxon>
        <taxon>eudicotyledons</taxon>
        <taxon>Gunneridae</taxon>
        <taxon>Pentapetalae</taxon>
        <taxon>rosids</taxon>
        <taxon>malvids</taxon>
        <taxon>Brassicales</taxon>
        <taxon>Brassicaceae</taxon>
        <taxon>Arabideae</taxon>
        <taxon>Arabis</taxon>
    </lineage>
</organism>
<evidence type="ECO:0000256" key="1">
    <source>
        <dbReference type="ARBA" id="ARBA00022679"/>
    </source>
</evidence>
<keyword evidence="1" id="KW-0808">Transferase</keyword>
<dbReference type="SUPFAM" id="SSF52777">
    <property type="entry name" value="CoA-dependent acyltransferases"/>
    <property type="match status" value="1"/>
</dbReference>
<dbReference type="EMBL" id="CABITT030000001">
    <property type="protein sequence ID" value="VVA90682.1"/>
    <property type="molecule type" value="Genomic_DNA"/>
</dbReference>
<dbReference type="GO" id="GO:0016747">
    <property type="term" value="F:acyltransferase activity, transferring groups other than amino-acyl groups"/>
    <property type="evidence" value="ECO:0007669"/>
    <property type="project" value="UniProtKB-ARBA"/>
</dbReference>
<dbReference type="Proteomes" id="UP000489600">
    <property type="component" value="Unassembled WGS sequence"/>
</dbReference>